<dbReference type="AlphaFoldDB" id="A0A645AZX2"/>
<comment type="caution">
    <text evidence="1">The sequence shown here is derived from an EMBL/GenBank/DDBJ whole genome shotgun (WGS) entry which is preliminary data.</text>
</comment>
<name>A0A645AZX2_9ZZZZ</name>
<organism evidence="1">
    <name type="scientific">bioreactor metagenome</name>
    <dbReference type="NCBI Taxonomy" id="1076179"/>
    <lineage>
        <taxon>unclassified sequences</taxon>
        <taxon>metagenomes</taxon>
        <taxon>ecological metagenomes</taxon>
    </lineage>
</organism>
<protein>
    <submittedName>
        <fullName evidence="1">Uncharacterized protein</fullName>
    </submittedName>
</protein>
<sequence length="75" mass="9170">MEFNNFFILKRTRKLVDRIKKYNPKSREETVDNIQRWKDYVNDSHYIKPLPQNQVNNFRNITKDMLPPGYDYGSM</sequence>
<reference evidence="1" key="1">
    <citation type="submission" date="2019-08" db="EMBL/GenBank/DDBJ databases">
        <authorList>
            <person name="Kucharzyk K."/>
            <person name="Murdoch R.W."/>
            <person name="Higgins S."/>
            <person name="Loffler F."/>
        </authorList>
    </citation>
    <scope>NUCLEOTIDE SEQUENCE</scope>
</reference>
<accession>A0A645AZX2</accession>
<gene>
    <name evidence="1" type="ORF">SDC9_105522</name>
</gene>
<proteinExistence type="predicted"/>
<evidence type="ECO:0000313" key="1">
    <source>
        <dbReference type="EMBL" id="MPM58689.1"/>
    </source>
</evidence>
<dbReference type="EMBL" id="VSSQ01016902">
    <property type="protein sequence ID" value="MPM58689.1"/>
    <property type="molecule type" value="Genomic_DNA"/>
</dbReference>